<evidence type="ECO:0000256" key="1">
    <source>
        <dbReference type="SAM" id="Phobius"/>
    </source>
</evidence>
<feature type="transmembrane region" description="Helical" evidence="1">
    <location>
        <begin position="18"/>
        <end position="39"/>
    </location>
</feature>
<evidence type="ECO:0000313" key="2">
    <source>
        <dbReference type="EMBL" id="MFC5408086.1"/>
    </source>
</evidence>
<name>A0ABW0I3I9_9BACT</name>
<feature type="transmembrane region" description="Helical" evidence="1">
    <location>
        <begin position="51"/>
        <end position="71"/>
    </location>
</feature>
<organism evidence="2 3">
    <name type="scientific">Larkinella bovis</name>
    <dbReference type="NCBI Taxonomy" id="683041"/>
    <lineage>
        <taxon>Bacteria</taxon>
        <taxon>Pseudomonadati</taxon>
        <taxon>Bacteroidota</taxon>
        <taxon>Cytophagia</taxon>
        <taxon>Cytophagales</taxon>
        <taxon>Spirosomataceae</taxon>
        <taxon>Larkinella</taxon>
    </lineage>
</organism>
<gene>
    <name evidence="2" type="ORF">ACFPMF_02105</name>
</gene>
<proteinExistence type="predicted"/>
<accession>A0ABW0I3I9</accession>
<comment type="caution">
    <text evidence="2">The sequence shown here is derived from an EMBL/GenBank/DDBJ whole genome shotgun (WGS) entry which is preliminary data.</text>
</comment>
<reference evidence="3" key="1">
    <citation type="journal article" date="2019" name="Int. J. Syst. Evol. Microbiol.">
        <title>The Global Catalogue of Microorganisms (GCM) 10K type strain sequencing project: providing services to taxonomists for standard genome sequencing and annotation.</title>
        <authorList>
            <consortium name="The Broad Institute Genomics Platform"/>
            <consortium name="The Broad Institute Genome Sequencing Center for Infectious Disease"/>
            <person name="Wu L."/>
            <person name="Ma J."/>
        </authorList>
    </citation>
    <scope>NUCLEOTIDE SEQUENCE [LARGE SCALE GENOMIC DNA]</scope>
    <source>
        <strain evidence="3">CCUG 55250</strain>
    </source>
</reference>
<protein>
    <submittedName>
        <fullName evidence="2">Uncharacterized protein</fullName>
    </submittedName>
</protein>
<keyword evidence="1" id="KW-1133">Transmembrane helix</keyword>
<keyword evidence="1" id="KW-0472">Membrane</keyword>
<dbReference type="RefSeq" id="WP_379840772.1">
    <property type="nucleotide sequence ID" value="NZ_JBHSMA010000001.1"/>
</dbReference>
<sequence length="197" mass="22224">MNAPQISSAGLVAWTFRFWRACVGPVSFWMLFAALGRAIQMRVFGPVSPPVFYGLEVLVELARIVTILAIVGHGSLRQGYRQLARFFRWTKSQWRDIRGTVGATIRSQWPVLVTNLLFFSLLAFGFNKLNSLIVDQRPVYYGLKDFGLIHGDATRLPLFFFLKNLTVIPFTLLFEYGLFCWLAGKLPSMGEPVQAGA</sequence>
<feature type="transmembrane region" description="Helical" evidence="1">
    <location>
        <begin position="165"/>
        <end position="184"/>
    </location>
</feature>
<feature type="transmembrane region" description="Helical" evidence="1">
    <location>
        <begin position="109"/>
        <end position="127"/>
    </location>
</feature>
<keyword evidence="3" id="KW-1185">Reference proteome</keyword>
<dbReference type="Proteomes" id="UP001596106">
    <property type="component" value="Unassembled WGS sequence"/>
</dbReference>
<dbReference type="EMBL" id="JBHSMA010000001">
    <property type="protein sequence ID" value="MFC5408086.1"/>
    <property type="molecule type" value="Genomic_DNA"/>
</dbReference>
<keyword evidence="1" id="KW-0812">Transmembrane</keyword>
<evidence type="ECO:0000313" key="3">
    <source>
        <dbReference type="Proteomes" id="UP001596106"/>
    </source>
</evidence>